<dbReference type="CDD" id="cd18084">
    <property type="entry name" value="RsmE-like"/>
    <property type="match status" value="1"/>
</dbReference>
<evidence type="ECO:0000256" key="5">
    <source>
        <dbReference type="ARBA" id="ARBA00022490"/>
    </source>
</evidence>
<keyword evidence="6 12" id="KW-0698">rRNA processing</keyword>
<evidence type="ECO:0000256" key="8">
    <source>
        <dbReference type="ARBA" id="ARBA00022679"/>
    </source>
</evidence>
<accession>A0A2A2AC58</accession>
<reference evidence="16 17" key="1">
    <citation type="submission" date="2017-08" db="EMBL/GenBank/DDBJ databases">
        <title>WGS of Clinical strains of the CDC Group NO-1 linked to zoonotic infections in humans.</title>
        <authorList>
            <person name="Bernier A.-M."/>
            <person name="Bernard K."/>
        </authorList>
    </citation>
    <scope>NUCLEOTIDE SEQUENCE [LARGE SCALE GENOMIC DNA]</scope>
    <source>
        <strain evidence="16 17">NML03-0146</strain>
    </source>
</reference>
<comment type="caution">
    <text evidence="16">The sequence shown here is derived from an EMBL/GenBank/DDBJ whole genome shotgun (WGS) entry which is preliminary data.</text>
</comment>
<keyword evidence="9 12" id="KW-0949">S-adenosyl-L-methionine</keyword>
<dbReference type="InterPro" id="IPR029026">
    <property type="entry name" value="tRNA_m1G_MTases_N"/>
</dbReference>
<sequence>MSATAPRIHVPEPLTPGAELTLPARAVRHVQVLRMQPGQALCLFPGADADSHSEYQATITAMGRSHVQVRIDGQTQRPRENALALHLAVGMPSNERMDWLIEKATELGVASILPVMTERSVLRLKGERADKKRAHWQGIAIAACEQCGRNRVPAIAEPTTLAQLLRDPALPGTRLLLSLAPDATPLAQWLAQQQLLPQASTATASPHSSGPRSLCVLSGPEGGLSQAEEQLARQHQFHPIGLGPRTLRADTAPLTLAAVLACLGQGAASAAPAAS</sequence>
<protein>
    <recommendedName>
        <fullName evidence="4 12">Ribosomal RNA small subunit methyltransferase E</fullName>
        <ecNumber evidence="3 12">2.1.1.193</ecNumber>
    </recommendedName>
</protein>
<evidence type="ECO:0000313" key="16">
    <source>
        <dbReference type="EMBL" id="PAT35328.1"/>
    </source>
</evidence>
<proteinExistence type="inferred from homology"/>
<comment type="function">
    <text evidence="10 12">Specifically methylates the N3 position of the uracil ring of uridine 1498 (m3U1498) in 16S rRNA. Acts on the fully assembled 30S ribosomal subunit.</text>
</comment>
<feature type="domain" description="Ribosomal RNA small subunit methyltransferase E PUA-like" evidence="15">
    <location>
        <begin position="24"/>
        <end position="71"/>
    </location>
</feature>
<dbReference type="Gene3D" id="2.40.240.20">
    <property type="entry name" value="Hypothetical PUA domain-like, domain 1"/>
    <property type="match status" value="1"/>
</dbReference>
<dbReference type="Proteomes" id="UP000217999">
    <property type="component" value="Unassembled WGS sequence"/>
</dbReference>
<dbReference type="Pfam" id="PF04452">
    <property type="entry name" value="Methyltrans_RNA"/>
    <property type="match status" value="1"/>
</dbReference>
<evidence type="ECO:0000256" key="6">
    <source>
        <dbReference type="ARBA" id="ARBA00022552"/>
    </source>
</evidence>
<gene>
    <name evidence="16" type="ORF">CK620_05470</name>
</gene>
<evidence type="ECO:0000256" key="4">
    <source>
        <dbReference type="ARBA" id="ARBA00013673"/>
    </source>
</evidence>
<evidence type="ECO:0000256" key="11">
    <source>
        <dbReference type="ARBA" id="ARBA00047944"/>
    </source>
</evidence>
<dbReference type="InterPro" id="IPR006700">
    <property type="entry name" value="RsmE"/>
</dbReference>
<dbReference type="PANTHER" id="PTHR30027:SF3">
    <property type="entry name" value="16S RRNA (URACIL(1498)-N(3))-METHYLTRANSFERASE"/>
    <property type="match status" value="1"/>
</dbReference>
<evidence type="ECO:0000259" key="14">
    <source>
        <dbReference type="Pfam" id="PF04452"/>
    </source>
</evidence>
<dbReference type="GO" id="GO:0070475">
    <property type="term" value="P:rRNA base methylation"/>
    <property type="evidence" value="ECO:0007669"/>
    <property type="project" value="TreeGrafter"/>
</dbReference>
<dbReference type="Pfam" id="PF20260">
    <property type="entry name" value="PUA_4"/>
    <property type="match status" value="1"/>
</dbReference>
<evidence type="ECO:0000256" key="1">
    <source>
        <dbReference type="ARBA" id="ARBA00004496"/>
    </source>
</evidence>
<dbReference type="InterPro" id="IPR046886">
    <property type="entry name" value="RsmE_MTase_dom"/>
</dbReference>
<comment type="subcellular location">
    <subcellularLocation>
        <location evidence="1 12">Cytoplasm</location>
    </subcellularLocation>
</comment>
<dbReference type="EC" id="2.1.1.193" evidence="3 12"/>
<evidence type="ECO:0000256" key="7">
    <source>
        <dbReference type="ARBA" id="ARBA00022603"/>
    </source>
</evidence>
<evidence type="ECO:0000256" key="9">
    <source>
        <dbReference type="ARBA" id="ARBA00022691"/>
    </source>
</evidence>
<dbReference type="AlphaFoldDB" id="A0A2A2AC58"/>
<evidence type="ECO:0000256" key="13">
    <source>
        <dbReference type="SAM" id="MobiDB-lite"/>
    </source>
</evidence>
<feature type="domain" description="Ribosomal RNA small subunit methyltransferase E methyltransferase" evidence="14">
    <location>
        <begin position="80"/>
        <end position="260"/>
    </location>
</feature>
<evidence type="ECO:0000256" key="12">
    <source>
        <dbReference type="PIRNR" id="PIRNR015601"/>
    </source>
</evidence>
<evidence type="ECO:0000259" key="15">
    <source>
        <dbReference type="Pfam" id="PF20260"/>
    </source>
</evidence>
<dbReference type="NCBIfam" id="NF008692">
    <property type="entry name" value="PRK11713.1-5"/>
    <property type="match status" value="1"/>
</dbReference>
<dbReference type="InterPro" id="IPR029028">
    <property type="entry name" value="Alpha/beta_knot_MTases"/>
</dbReference>
<comment type="catalytic activity">
    <reaction evidence="11 12">
        <text>uridine(1498) in 16S rRNA + S-adenosyl-L-methionine = N(3)-methyluridine(1498) in 16S rRNA + S-adenosyl-L-homocysteine + H(+)</text>
        <dbReference type="Rhea" id="RHEA:42920"/>
        <dbReference type="Rhea" id="RHEA-COMP:10283"/>
        <dbReference type="Rhea" id="RHEA-COMP:10284"/>
        <dbReference type="ChEBI" id="CHEBI:15378"/>
        <dbReference type="ChEBI" id="CHEBI:57856"/>
        <dbReference type="ChEBI" id="CHEBI:59789"/>
        <dbReference type="ChEBI" id="CHEBI:65315"/>
        <dbReference type="ChEBI" id="CHEBI:74502"/>
        <dbReference type="EC" id="2.1.1.193"/>
    </reaction>
</comment>
<comment type="similarity">
    <text evidence="2 12">Belongs to the RNA methyltransferase RsmE family.</text>
</comment>
<keyword evidence="8 12" id="KW-0808">Transferase</keyword>
<dbReference type="GO" id="GO:0005737">
    <property type="term" value="C:cytoplasm"/>
    <property type="evidence" value="ECO:0007669"/>
    <property type="project" value="UniProtKB-SubCell"/>
</dbReference>
<dbReference type="PANTHER" id="PTHR30027">
    <property type="entry name" value="RIBOSOMAL RNA SMALL SUBUNIT METHYLTRANSFERASE E"/>
    <property type="match status" value="1"/>
</dbReference>
<dbReference type="RefSeq" id="WP_095549436.1">
    <property type="nucleotide sequence ID" value="NZ_NSJF01000002.1"/>
</dbReference>
<dbReference type="SUPFAM" id="SSF75217">
    <property type="entry name" value="alpha/beta knot"/>
    <property type="match status" value="1"/>
</dbReference>
<name>A0A2A2AC58_9BURK</name>
<evidence type="ECO:0000256" key="3">
    <source>
        <dbReference type="ARBA" id="ARBA00012328"/>
    </source>
</evidence>
<dbReference type="InterPro" id="IPR015947">
    <property type="entry name" value="PUA-like_sf"/>
</dbReference>
<dbReference type="Gene3D" id="3.40.1280.10">
    <property type="match status" value="1"/>
</dbReference>
<keyword evidence="5 12" id="KW-0963">Cytoplasm</keyword>
<organism evidence="16 17">
    <name type="scientific">Vandammella animalimorsus</name>
    <dbReference type="NCBI Taxonomy" id="2029117"/>
    <lineage>
        <taxon>Bacteria</taxon>
        <taxon>Pseudomonadati</taxon>
        <taxon>Pseudomonadota</taxon>
        <taxon>Betaproteobacteria</taxon>
        <taxon>Burkholderiales</taxon>
        <taxon>Comamonadaceae</taxon>
        <taxon>Vandammella</taxon>
    </lineage>
</organism>
<feature type="region of interest" description="Disordered" evidence="13">
    <location>
        <begin position="200"/>
        <end position="221"/>
    </location>
</feature>
<dbReference type="SUPFAM" id="SSF88697">
    <property type="entry name" value="PUA domain-like"/>
    <property type="match status" value="1"/>
</dbReference>
<dbReference type="PIRSF" id="PIRSF015601">
    <property type="entry name" value="MTase_slr0722"/>
    <property type="match status" value="1"/>
</dbReference>
<dbReference type="InterPro" id="IPR046887">
    <property type="entry name" value="RsmE_PUA-like"/>
</dbReference>
<dbReference type="EMBL" id="NSJF01000002">
    <property type="protein sequence ID" value="PAT35328.1"/>
    <property type="molecule type" value="Genomic_DNA"/>
</dbReference>
<evidence type="ECO:0000256" key="2">
    <source>
        <dbReference type="ARBA" id="ARBA00005528"/>
    </source>
</evidence>
<evidence type="ECO:0000256" key="10">
    <source>
        <dbReference type="ARBA" id="ARBA00025699"/>
    </source>
</evidence>
<evidence type="ECO:0000313" key="17">
    <source>
        <dbReference type="Proteomes" id="UP000217999"/>
    </source>
</evidence>
<dbReference type="NCBIfam" id="TIGR00046">
    <property type="entry name" value="RsmE family RNA methyltransferase"/>
    <property type="match status" value="1"/>
</dbReference>
<dbReference type="GO" id="GO:0070042">
    <property type="term" value="F:rRNA (uridine-N3-)-methyltransferase activity"/>
    <property type="evidence" value="ECO:0007669"/>
    <property type="project" value="TreeGrafter"/>
</dbReference>
<keyword evidence="7 12" id="KW-0489">Methyltransferase</keyword>